<evidence type="ECO:0000313" key="3">
    <source>
        <dbReference type="EMBL" id="QCD35071.1"/>
    </source>
</evidence>
<dbReference type="KEGG" id="mgod:E7746_03835"/>
<keyword evidence="4" id="KW-1185">Reference proteome</keyword>
<evidence type="ECO:0000313" key="4">
    <source>
        <dbReference type="Proteomes" id="UP000297031"/>
    </source>
</evidence>
<feature type="transmembrane region" description="Helical" evidence="1">
    <location>
        <begin position="89"/>
        <end position="114"/>
    </location>
</feature>
<feature type="transmembrane region" description="Helical" evidence="1">
    <location>
        <begin position="51"/>
        <end position="69"/>
    </location>
</feature>
<dbReference type="Pfam" id="PF02517">
    <property type="entry name" value="Rce1-like"/>
    <property type="match status" value="1"/>
</dbReference>
<sequence length="296" mass="32418">MFIYMDQQLRISAGKSLALFICWWVLCTLLGSVIIGLVGADDVVRLRWATVLQDLFIFIMPVAMTALIAARNPLRFTGVDRWPCSRAVIWTMAVVVLAIPAMNVIVQWNASLTLPESMSRIEQVLRASEQAANGMVMMLMSGTSVLDLILSILIMGCLTGIAEELFFRGMLQKLLHVQLRNAHIAIWATAVIFSAVHLQFFGFVPRMLIGAFLGYLAWWSGSLWLPAMAHALNNSLVVINQWLVNTGRSSVDANSVGADGSAVDMAIAAISLAATIGALWYLSSRVFGKSRKATID</sequence>
<proteinExistence type="predicted"/>
<feature type="domain" description="CAAX prenyl protease 2/Lysostaphin resistance protein A-like" evidence="2">
    <location>
        <begin position="148"/>
        <end position="235"/>
    </location>
</feature>
<keyword evidence="3" id="KW-0645">Protease</keyword>
<dbReference type="PANTHER" id="PTHR36435:SF1">
    <property type="entry name" value="CAAX AMINO TERMINAL PROTEASE FAMILY PROTEIN"/>
    <property type="match status" value="1"/>
</dbReference>
<dbReference type="GO" id="GO:0080120">
    <property type="term" value="P:CAAX-box protein maturation"/>
    <property type="evidence" value="ECO:0007669"/>
    <property type="project" value="UniProtKB-ARBA"/>
</dbReference>
<dbReference type="PANTHER" id="PTHR36435">
    <property type="entry name" value="SLR1288 PROTEIN"/>
    <property type="match status" value="1"/>
</dbReference>
<keyword evidence="3" id="KW-0378">Hydrolase</keyword>
<feature type="transmembrane region" description="Helical" evidence="1">
    <location>
        <begin position="135"/>
        <end position="162"/>
    </location>
</feature>
<feature type="transmembrane region" description="Helical" evidence="1">
    <location>
        <begin position="265"/>
        <end position="282"/>
    </location>
</feature>
<feature type="transmembrane region" description="Helical" evidence="1">
    <location>
        <begin position="17"/>
        <end position="39"/>
    </location>
</feature>
<name>A0A4P7VMQ6_9BACT</name>
<keyword evidence="1" id="KW-0472">Membrane</keyword>
<dbReference type="OrthoDB" id="1523022at2"/>
<dbReference type="InterPro" id="IPR003675">
    <property type="entry name" value="Rce1/LyrA-like_dom"/>
</dbReference>
<reference evidence="3 4" key="1">
    <citation type="submission" date="2019-02" db="EMBL/GenBank/DDBJ databases">
        <title>Isolation and identification of novel species under the genus Muribaculum.</title>
        <authorList>
            <person name="Miyake S."/>
            <person name="Ding Y."/>
            <person name="Low A."/>
            <person name="Soh M."/>
            <person name="Seedorf H."/>
        </authorList>
    </citation>
    <scope>NUCLEOTIDE SEQUENCE [LARGE SCALE GENOMIC DNA]</scope>
    <source>
        <strain evidence="3 4">TLL-A4</strain>
    </source>
</reference>
<evidence type="ECO:0000259" key="2">
    <source>
        <dbReference type="Pfam" id="PF02517"/>
    </source>
</evidence>
<dbReference type="GO" id="GO:0008237">
    <property type="term" value="F:metallopeptidase activity"/>
    <property type="evidence" value="ECO:0007669"/>
    <property type="project" value="UniProtKB-KW"/>
</dbReference>
<dbReference type="AlphaFoldDB" id="A0A4P7VMQ6"/>
<dbReference type="Proteomes" id="UP000297031">
    <property type="component" value="Chromosome"/>
</dbReference>
<gene>
    <name evidence="3" type="ORF">E7746_03835</name>
</gene>
<organism evidence="3 4">
    <name type="scientific">Muribaculum gordoncarteri</name>
    <dbReference type="NCBI Taxonomy" id="2530390"/>
    <lineage>
        <taxon>Bacteria</taxon>
        <taxon>Pseudomonadati</taxon>
        <taxon>Bacteroidota</taxon>
        <taxon>Bacteroidia</taxon>
        <taxon>Bacteroidales</taxon>
        <taxon>Muribaculaceae</taxon>
        <taxon>Muribaculum</taxon>
    </lineage>
</organism>
<protein>
    <submittedName>
        <fullName evidence="3">CPBP family intramembrane metalloprotease</fullName>
    </submittedName>
</protein>
<keyword evidence="1" id="KW-0812">Transmembrane</keyword>
<keyword evidence="3" id="KW-0482">Metalloprotease</keyword>
<dbReference type="GO" id="GO:0006508">
    <property type="term" value="P:proteolysis"/>
    <property type="evidence" value="ECO:0007669"/>
    <property type="project" value="UniProtKB-KW"/>
</dbReference>
<dbReference type="InterPro" id="IPR052710">
    <property type="entry name" value="CAAX_protease"/>
</dbReference>
<dbReference type="EMBL" id="CP039393">
    <property type="protein sequence ID" value="QCD35071.1"/>
    <property type="molecule type" value="Genomic_DNA"/>
</dbReference>
<keyword evidence="1" id="KW-1133">Transmembrane helix</keyword>
<feature type="transmembrane region" description="Helical" evidence="1">
    <location>
        <begin position="182"/>
        <end position="201"/>
    </location>
</feature>
<dbReference type="GO" id="GO:0004175">
    <property type="term" value="F:endopeptidase activity"/>
    <property type="evidence" value="ECO:0007669"/>
    <property type="project" value="UniProtKB-ARBA"/>
</dbReference>
<evidence type="ECO:0000256" key="1">
    <source>
        <dbReference type="SAM" id="Phobius"/>
    </source>
</evidence>
<accession>A0A4P7VMQ6</accession>